<dbReference type="EMBL" id="CACRZD030000003">
    <property type="protein sequence ID" value="CAA6656814.1"/>
    <property type="molecule type" value="Genomic_DNA"/>
</dbReference>
<protein>
    <recommendedName>
        <fullName evidence="4">Metallothionein-like protein</fullName>
    </recommendedName>
</protein>
<keyword evidence="2 4" id="KW-0479">Metal-binding</keyword>
<accession>A0A7I8IIN2</accession>
<evidence type="ECO:0000256" key="1">
    <source>
        <dbReference type="ARBA" id="ARBA00005802"/>
    </source>
</evidence>
<evidence type="ECO:0000256" key="3">
    <source>
        <dbReference type="ARBA" id="ARBA00022851"/>
    </source>
</evidence>
<organism evidence="5">
    <name type="scientific">Spirodela intermedia</name>
    <name type="common">Intermediate duckweed</name>
    <dbReference type="NCBI Taxonomy" id="51605"/>
    <lineage>
        <taxon>Eukaryota</taxon>
        <taxon>Viridiplantae</taxon>
        <taxon>Streptophyta</taxon>
        <taxon>Embryophyta</taxon>
        <taxon>Tracheophyta</taxon>
        <taxon>Spermatophyta</taxon>
        <taxon>Magnoliopsida</taxon>
        <taxon>Liliopsida</taxon>
        <taxon>Araceae</taxon>
        <taxon>Lemnoideae</taxon>
        <taxon>Spirodela</taxon>
    </lineage>
</organism>
<dbReference type="EMBL" id="LR743590">
    <property type="protein sequence ID" value="CAA2617115.1"/>
    <property type="molecule type" value="Genomic_DNA"/>
</dbReference>
<dbReference type="InterPro" id="IPR000347">
    <property type="entry name" value="Metalthion_15p"/>
</dbReference>
<dbReference type="GO" id="GO:0046872">
    <property type="term" value="F:metal ion binding"/>
    <property type="evidence" value="ECO:0007669"/>
    <property type="project" value="UniProtKB-UniRule"/>
</dbReference>
<dbReference type="Pfam" id="PF01439">
    <property type="entry name" value="Metallothio_2"/>
    <property type="match status" value="1"/>
</dbReference>
<evidence type="ECO:0000256" key="2">
    <source>
        <dbReference type="ARBA" id="ARBA00022723"/>
    </source>
</evidence>
<dbReference type="Proteomes" id="UP001189122">
    <property type="component" value="Unassembled WGS sequence"/>
</dbReference>
<name>A0A7I8IIN2_SPIIN</name>
<dbReference type="PANTHER" id="PTHR33543">
    <property type="entry name" value="METALLOTHIONEIN-LIKE PROTEIN 2A"/>
    <property type="match status" value="1"/>
</dbReference>
<keyword evidence="3 4" id="KW-0480">Metal-thiolate cluster</keyword>
<proteinExistence type="inferred from homology"/>
<evidence type="ECO:0000256" key="4">
    <source>
        <dbReference type="RuleBase" id="RU369052"/>
    </source>
</evidence>
<gene>
    <name evidence="5" type="ORF">SI7747_03003285</name>
</gene>
<evidence type="ECO:0000313" key="5">
    <source>
        <dbReference type="EMBL" id="CAA2617115.1"/>
    </source>
</evidence>
<dbReference type="AlphaFoldDB" id="A0A7I8IIN2"/>
<evidence type="ECO:0000313" key="6">
    <source>
        <dbReference type="Proteomes" id="UP001189122"/>
    </source>
</evidence>
<dbReference type="PANTHER" id="PTHR33543:SF33">
    <property type="entry name" value="METALLOTHIONEIN-LIKE PROTEIN 2B"/>
    <property type="match status" value="1"/>
</dbReference>
<comment type="function">
    <text evidence="4">Metallothioneins have a high content of cysteine residues that bind various heavy metals.</text>
</comment>
<comment type="similarity">
    <text evidence="1 4">Belongs to the metallothionein superfamily. Type 15 family.</text>
</comment>
<reference evidence="5 6" key="1">
    <citation type="submission" date="2019-12" db="EMBL/GenBank/DDBJ databases">
        <authorList>
            <person name="Scholz U."/>
            <person name="Mascher M."/>
            <person name="Fiebig A."/>
        </authorList>
    </citation>
    <scope>NUCLEOTIDE SEQUENCE</scope>
</reference>
<sequence length="68" mass="6946">MSCTSGKCVCGGCGGSKMFPDLDSEEKIATTGTMIMGVASARESFESFAMVAAVAENDCKCGSNCTCK</sequence>
<keyword evidence="6" id="KW-1185">Reference proteome</keyword>